<evidence type="ECO:0008006" key="3">
    <source>
        <dbReference type="Google" id="ProtNLM"/>
    </source>
</evidence>
<dbReference type="AlphaFoldDB" id="A0A1I7BBA4"/>
<name>A0A1I7BBA4_9BACT</name>
<dbReference type="RefSeq" id="WP_091692947.1">
    <property type="nucleotide sequence ID" value="NZ_FPBF01000003.1"/>
</dbReference>
<dbReference type="PROSITE" id="PS51257">
    <property type="entry name" value="PROKAR_LIPOPROTEIN"/>
    <property type="match status" value="1"/>
</dbReference>
<dbReference type="Proteomes" id="UP000199673">
    <property type="component" value="Unassembled WGS sequence"/>
</dbReference>
<sequence length="129" mass="14432">MKTHYIIFPAMVAMLSTACGKSNVNEESIEAQNEMSTQMNEDDTTMVKRDGTLLSGTLDKADSIHLPAPVINAIENDEVLSKSRIVRTSSKIENSITVYEVKFELSDQSNKTVEFFENGNVRQENQIDN</sequence>
<reference evidence="2" key="1">
    <citation type="submission" date="2016-10" db="EMBL/GenBank/DDBJ databases">
        <authorList>
            <person name="Varghese N."/>
            <person name="Submissions S."/>
        </authorList>
    </citation>
    <scope>NUCLEOTIDE SEQUENCE [LARGE SCALE GENOMIC DNA]</scope>
    <source>
        <strain evidence="2">DSM 23445</strain>
    </source>
</reference>
<proteinExistence type="predicted"/>
<dbReference type="EMBL" id="FPBF01000003">
    <property type="protein sequence ID" value="SFT84427.1"/>
    <property type="molecule type" value="Genomic_DNA"/>
</dbReference>
<evidence type="ECO:0000313" key="2">
    <source>
        <dbReference type="Proteomes" id="UP000199673"/>
    </source>
</evidence>
<keyword evidence="2" id="KW-1185">Reference proteome</keyword>
<accession>A0A1I7BBA4</accession>
<gene>
    <name evidence="1" type="ORF">SAMN04489724_2266</name>
</gene>
<organism evidence="1 2">
    <name type="scientific">Algoriphagus locisalis</name>
    <dbReference type="NCBI Taxonomy" id="305507"/>
    <lineage>
        <taxon>Bacteria</taxon>
        <taxon>Pseudomonadati</taxon>
        <taxon>Bacteroidota</taxon>
        <taxon>Cytophagia</taxon>
        <taxon>Cytophagales</taxon>
        <taxon>Cyclobacteriaceae</taxon>
        <taxon>Algoriphagus</taxon>
    </lineage>
</organism>
<evidence type="ECO:0000313" key="1">
    <source>
        <dbReference type="EMBL" id="SFT84427.1"/>
    </source>
</evidence>
<protein>
    <recommendedName>
        <fullName evidence="3">Beta-lactamase-inhibitor-like, PepSY-like</fullName>
    </recommendedName>
</protein>
<dbReference type="OrthoDB" id="824642at2"/>